<comment type="similarity">
    <text evidence="2 4">Belongs to the ubiquitin-activating E1 family. ULA1 subfamily.</text>
</comment>
<dbReference type="PANTHER" id="PTHR10953:SF29">
    <property type="entry name" value="NEDD8-ACTIVATING ENZYME E1 REGULATORY SUBUNIT"/>
    <property type="match status" value="1"/>
</dbReference>
<evidence type="ECO:0000313" key="6">
    <source>
        <dbReference type="EMBL" id="TVY33993.1"/>
    </source>
</evidence>
<dbReference type="PANTHER" id="PTHR10953">
    <property type="entry name" value="UBIQUITIN-ACTIVATING ENZYME E1"/>
    <property type="match status" value="1"/>
</dbReference>
<evidence type="ECO:0000256" key="3">
    <source>
        <dbReference type="ARBA" id="ARBA00022786"/>
    </source>
</evidence>
<dbReference type="GO" id="GO:0045116">
    <property type="term" value="P:protein neddylation"/>
    <property type="evidence" value="ECO:0007669"/>
    <property type="project" value="UniProtKB-UniRule"/>
</dbReference>
<dbReference type="EMBL" id="QGMJ01000709">
    <property type="protein sequence ID" value="TVY33993.1"/>
    <property type="molecule type" value="Genomic_DNA"/>
</dbReference>
<feature type="domain" description="THIF-type NAD/FAD binding fold" evidence="5">
    <location>
        <begin position="9"/>
        <end position="516"/>
    </location>
</feature>
<dbReference type="PIRSF" id="PIRSF039099">
    <property type="entry name" value="APP-BP1"/>
    <property type="match status" value="1"/>
</dbReference>
<organism evidence="6 7">
    <name type="scientific">Lachnellula subtilissima</name>
    <dbReference type="NCBI Taxonomy" id="602034"/>
    <lineage>
        <taxon>Eukaryota</taxon>
        <taxon>Fungi</taxon>
        <taxon>Dikarya</taxon>
        <taxon>Ascomycota</taxon>
        <taxon>Pezizomycotina</taxon>
        <taxon>Leotiomycetes</taxon>
        <taxon>Helotiales</taxon>
        <taxon>Lachnaceae</taxon>
        <taxon>Lachnellula</taxon>
    </lineage>
</organism>
<evidence type="ECO:0000256" key="4">
    <source>
        <dbReference type="PIRNR" id="PIRNR039099"/>
    </source>
</evidence>
<name>A0A8H8RFH2_9HELO</name>
<evidence type="ECO:0000259" key="5">
    <source>
        <dbReference type="Pfam" id="PF00899"/>
    </source>
</evidence>
<comment type="function">
    <text evidence="4">Regulatory subunit of the dimeric UBA3-ULA1 E1 enzyme.</text>
</comment>
<dbReference type="OrthoDB" id="1708823at2759"/>
<dbReference type="Proteomes" id="UP000462212">
    <property type="component" value="Unassembled WGS sequence"/>
</dbReference>
<keyword evidence="3 4" id="KW-0833">Ubl conjugation pathway</keyword>
<dbReference type="InterPro" id="IPR045886">
    <property type="entry name" value="ThiF/MoeB/HesA"/>
</dbReference>
<protein>
    <recommendedName>
        <fullName evidence="4">NEDD8-activating enzyme E1 regulatory subunit</fullName>
    </recommendedName>
</protein>
<evidence type="ECO:0000313" key="7">
    <source>
        <dbReference type="Proteomes" id="UP000462212"/>
    </source>
</evidence>
<dbReference type="InterPro" id="IPR035985">
    <property type="entry name" value="Ubiquitin-activating_enz"/>
</dbReference>
<gene>
    <name evidence="6" type="primary">nae1</name>
    <name evidence="6" type="ORF">LSUB1_G006873</name>
</gene>
<dbReference type="InterPro" id="IPR000594">
    <property type="entry name" value="ThiF_NAD_FAD-bd"/>
</dbReference>
<dbReference type="AlphaFoldDB" id="A0A8H8RFH2"/>
<proteinExistence type="inferred from homology"/>
<dbReference type="SUPFAM" id="SSF69572">
    <property type="entry name" value="Activating enzymes of the ubiquitin-like proteins"/>
    <property type="match status" value="1"/>
</dbReference>
<dbReference type="GO" id="GO:0005737">
    <property type="term" value="C:cytoplasm"/>
    <property type="evidence" value="ECO:0007669"/>
    <property type="project" value="TreeGrafter"/>
</dbReference>
<dbReference type="InterPro" id="IPR030667">
    <property type="entry name" value="APP-BP1"/>
</dbReference>
<sequence length="525" mass="57797">MTAVITDQYDRQLRLWAASGQQALEDAHILLLNSGAGTVGVETLKNLVLPGIGKFTIADDATVKQADLGINFFLDEDCLGKPRSECCVKLLQELNPDVKGDWFPRENVRPWHDPRGKKVTNRIAQGESLESLFEHEHNFTLIMYSLPIEAESLALVQKYAEKNKVPLLSIHSAGFYSYFRIHLPGTFPIVDTHPESTATTDLRLLTPWPELSKFAADVTADIENQSAHEHGHIPYVALLLHYLGKWKDIHGSLPSTYKEKTAFRDTVSAGARRDNPEGGEENFDEAIAAVLKTISASSLASSVKEVFDYKPSEVEASSSFWVIADAIKQFYGKHNALPLPGSVPDMKAQSTIYVQLQNIYKAKARQDVSEVLEIVRAHPSGKDIEVAEVETFCKNAAFIKLIRGIDSTPPSIQTVASQEFENDKTAELTMMPLSLLPIYLSLNATSHLPSASSSDILATVGKDILGASDNQRLVEAAEEVARAKGGELHNISALTGGMVAQEVIKIITRQYIPIDNTIARLQQKQ</sequence>
<evidence type="ECO:0000256" key="1">
    <source>
        <dbReference type="ARBA" id="ARBA00005032"/>
    </source>
</evidence>
<dbReference type="Gene3D" id="3.40.50.720">
    <property type="entry name" value="NAD(P)-binding Rossmann-like Domain"/>
    <property type="match status" value="2"/>
</dbReference>
<comment type="pathway">
    <text evidence="1 4">Protein modification; protein neddylation.</text>
</comment>
<evidence type="ECO:0000256" key="2">
    <source>
        <dbReference type="ARBA" id="ARBA00006868"/>
    </source>
</evidence>
<accession>A0A8H8RFH2</accession>
<dbReference type="UniPathway" id="UPA00885"/>
<reference evidence="6 7" key="1">
    <citation type="submission" date="2018-05" db="EMBL/GenBank/DDBJ databases">
        <title>Genome sequencing and assembly of the regulated plant pathogen Lachnellula willkommii and related sister species for the development of diagnostic species identification markers.</title>
        <authorList>
            <person name="Giroux E."/>
            <person name="Bilodeau G."/>
        </authorList>
    </citation>
    <scope>NUCLEOTIDE SEQUENCE [LARGE SCALE GENOMIC DNA]</scope>
    <source>
        <strain evidence="6 7">CBS 197.66</strain>
    </source>
</reference>
<comment type="caution">
    <text evidence="6">The sequence shown here is derived from an EMBL/GenBank/DDBJ whole genome shotgun (WGS) entry which is preliminary data.</text>
</comment>
<dbReference type="Pfam" id="PF00899">
    <property type="entry name" value="ThiF"/>
    <property type="match status" value="1"/>
</dbReference>
<dbReference type="GO" id="GO:0019781">
    <property type="term" value="F:NEDD8 activating enzyme activity"/>
    <property type="evidence" value="ECO:0007669"/>
    <property type="project" value="UniProtKB-UniRule"/>
</dbReference>
<keyword evidence="7" id="KW-1185">Reference proteome</keyword>